<dbReference type="AlphaFoldDB" id="A0A151C7X9"/>
<dbReference type="InterPro" id="IPR010985">
    <property type="entry name" value="Ribbon_hlx_hlx"/>
</dbReference>
<evidence type="ECO:0000313" key="3">
    <source>
        <dbReference type="EMBL" id="RGL48648.1"/>
    </source>
</evidence>
<name>A0A151C7X9_BIFLN</name>
<reference evidence="3 4" key="1">
    <citation type="submission" date="2018-08" db="EMBL/GenBank/DDBJ databases">
        <title>A genome reference for cultivated species of the human gut microbiota.</title>
        <authorList>
            <person name="Zou Y."/>
            <person name="Xue W."/>
            <person name="Luo G."/>
        </authorList>
    </citation>
    <scope>NUCLEOTIDE SEQUENCE [LARGE SCALE GENOMIC DNA]</scope>
    <source>
        <strain evidence="3 4">TF06-45A</strain>
    </source>
</reference>
<keyword evidence="1" id="KW-1277">Toxin-antitoxin system</keyword>
<gene>
    <name evidence="3" type="ORF">DXC63_06515</name>
</gene>
<proteinExistence type="inferred from homology"/>
<dbReference type="EMBL" id="QSRZ01000006">
    <property type="protein sequence ID" value="RGL48648.1"/>
    <property type="molecule type" value="Genomic_DNA"/>
</dbReference>
<evidence type="ECO:0000256" key="2">
    <source>
        <dbReference type="ARBA" id="ARBA00049988"/>
    </source>
</evidence>
<evidence type="ECO:0000313" key="4">
    <source>
        <dbReference type="Proteomes" id="UP000261288"/>
    </source>
</evidence>
<dbReference type="PANTHER" id="PTHR35401">
    <property type="entry name" value="COPG FAMILY HELIX-TURN-HELIX PROTEIN-RELATED-RELATED"/>
    <property type="match status" value="1"/>
</dbReference>
<comment type="similarity">
    <text evidence="2">Belongs to the TacA antitoxin family.</text>
</comment>
<protein>
    <submittedName>
        <fullName evidence="3">DUF1778 domain-containing protein</fullName>
    </submittedName>
</protein>
<comment type="caution">
    <text evidence="3">The sequence shown here is derived from an EMBL/GenBank/DDBJ whole genome shotgun (WGS) entry which is preliminary data.</text>
</comment>
<dbReference type="InterPro" id="IPR014795">
    <property type="entry name" value="TacA_1-like"/>
</dbReference>
<accession>A0A151C7X9</accession>
<dbReference type="Proteomes" id="UP000261288">
    <property type="component" value="Unassembled WGS sequence"/>
</dbReference>
<dbReference type="RefSeq" id="WP_032740723.1">
    <property type="nucleotide sequence ID" value="NZ_CAXSUE010000004.1"/>
</dbReference>
<dbReference type="Pfam" id="PF08681">
    <property type="entry name" value="TacA1"/>
    <property type="match status" value="1"/>
</dbReference>
<sequence>MTSTITEPARSSRLNMRLTPEQRQTIDIAASLKGSSITQWAIDHLVTDARRDIEEETVTRLPSKAFDEFLKALDRPMPKAAKDLIEMEPDWI</sequence>
<dbReference type="GeneID" id="69578117"/>
<organism evidence="3 4">
    <name type="scientific">Bifidobacterium longum</name>
    <dbReference type="NCBI Taxonomy" id="216816"/>
    <lineage>
        <taxon>Bacteria</taxon>
        <taxon>Bacillati</taxon>
        <taxon>Actinomycetota</taxon>
        <taxon>Actinomycetes</taxon>
        <taxon>Bifidobacteriales</taxon>
        <taxon>Bifidobacteriaceae</taxon>
        <taxon>Bifidobacterium</taxon>
    </lineage>
</organism>
<evidence type="ECO:0000256" key="1">
    <source>
        <dbReference type="ARBA" id="ARBA00022649"/>
    </source>
</evidence>
<dbReference type="GO" id="GO:0006355">
    <property type="term" value="P:regulation of DNA-templated transcription"/>
    <property type="evidence" value="ECO:0007669"/>
    <property type="project" value="InterPro"/>
</dbReference>
<dbReference type="Gene3D" id="1.20.5.780">
    <property type="entry name" value="Single helix bin"/>
    <property type="match status" value="1"/>
</dbReference>
<dbReference type="SUPFAM" id="SSF47598">
    <property type="entry name" value="Ribbon-helix-helix"/>
    <property type="match status" value="1"/>
</dbReference>